<feature type="coiled-coil region" evidence="8">
    <location>
        <begin position="1110"/>
        <end position="1139"/>
    </location>
</feature>
<dbReference type="PROSITE" id="PS51192">
    <property type="entry name" value="HELICASE_ATP_BIND_1"/>
    <property type="match status" value="1"/>
</dbReference>
<dbReference type="Proteomes" id="UP000803884">
    <property type="component" value="Unassembled WGS sequence"/>
</dbReference>
<dbReference type="GO" id="GO:0005634">
    <property type="term" value="C:nucleus"/>
    <property type="evidence" value="ECO:0007669"/>
    <property type="project" value="TreeGrafter"/>
</dbReference>
<keyword evidence="5" id="KW-0862">Zinc</keyword>
<evidence type="ECO:0000256" key="4">
    <source>
        <dbReference type="ARBA" id="ARBA00022801"/>
    </source>
</evidence>
<dbReference type="InterPro" id="IPR014001">
    <property type="entry name" value="Helicase_ATP-bd"/>
</dbReference>
<dbReference type="InterPro" id="IPR038718">
    <property type="entry name" value="SNF2-like_sf"/>
</dbReference>
<dbReference type="InterPro" id="IPR013083">
    <property type="entry name" value="Znf_RING/FYVE/PHD"/>
</dbReference>
<dbReference type="Pfam" id="PF00176">
    <property type="entry name" value="SNF2-rel_dom"/>
    <property type="match status" value="1"/>
</dbReference>
<feature type="region of interest" description="Disordered" evidence="9">
    <location>
        <begin position="48"/>
        <end position="82"/>
    </location>
</feature>
<evidence type="ECO:0000256" key="8">
    <source>
        <dbReference type="SAM" id="Coils"/>
    </source>
</evidence>
<dbReference type="GeneID" id="96004422"/>
<dbReference type="GO" id="GO:0005524">
    <property type="term" value="F:ATP binding"/>
    <property type="evidence" value="ECO:0007669"/>
    <property type="project" value="InterPro"/>
</dbReference>
<evidence type="ECO:0000256" key="2">
    <source>
        <dbReference type="ARBA" id="ARBA00022741"/>
    </source>
</evidence>
<dbReference type="Pfam" id="PF13639">
    <property type="entry name" value="zf-RING_2"/>
    <property type="match status" value="1"/>
</dbReference>
<evidence type="ECO:0000256" key="3">
    <source>
        <dbReference type="ARBA" id="ARBA00022771"/>
    </source>
</evidence>
<dbReference type="InterPro" id="IPR049730">
    <property type="entry name" value="SNF2/RAD54-like_C"/>
</dbReference>
<dbReference type="SMART" id="SM00184">
    <property type="entry name" value="RING"/>
    <property type="match status" value="1"/>
</dbReference>
<dbReference type="InterPro" id="IPR001841">
    <property type="entry name" value="Znf_RING"/>
</dbReference>
<dbReference type="GO" id="GO:0008270">
    <property type="term" value="F:zinc ion binding"/>
    <property type="evidence" value="ECO:0007669"/>
    <property type="project" value="UniProtKB-KW"/>
</dbReference>
<dbReference type="Gene3D" id="3.30.40.10">
    <property type="entry name" value="Zinc/RING finger domain, C3HC4 (zinc finger)"/>
    <property type="match status" value="1"/>
</dbReference>
<protein>
    <submittedName>
        <fullName evidence="12">Uncharacterized protein</fullName>
    </submittedName>
</protein>
<dbReference type="SUPFAM" id="SSF52540">
    <property type="entry name" value="P-loop containing nucleoside triphosphate hydrolases"/>
    <property type="match status" value="2"/>
</dbReference>
<dbReference type="PANTHER" id="PTHR45865">
    <property type="entry name" value="E3 UBIQUITIN-PROTEIN LIGASE SHPRH FAMILY MEMBER"/>
    <property type="match status" value="1"/>
</dbReference>
<dbReference type="InterPro" id="IPR001650">
    <property type="entry name" value="Helicase_C-like"/>
</dbReference>
<evidence type="ECO:0000256" key="5">
    <source>
        <dbReference type="ARBA" id="ARBA00022833"/>
    </source>
</evidence>
<dbReference type="RefSeq" id="XP_069231526.1">
    <property type="nucleotide sequence ID" value="XM_069371584.1"/>
</dbReference>
<dbReference type="CDD" id="cd18793">
    <property type="entry name" value="SF2_C_SNF"/>
    <property type="match status" value="1"/>
</dbReference>
<dbReference type="EMBL" id="JAAQHG020000007">
    <property type="protein sequence ID" value="KAL1588421.1"/>
    <property type="molecule type" value="Genomic_DNA"/>
</dbReference>
<dbReference type="InterPro" id="IPR000330">
    <property type="entry name" value="SNF2_N"/>
</dbReference>
<dbReference type="GO" id="GO:0006974">
    <property type="term" value="P:DNA damage response"/>
    <property type="evidence" value="ECO:0007669"/>
    <property type="project" value="TreeGrafter"/>
</dbReference>
<keyword evidence="4" id="KW-0378">Hydrolase</keyword>
<evidence type="ECO:0000256" key="6">
    <source>
        <dbReference type="ARBA" id="ARBA00022840"/>
    </source>
</evidence>
<feature type="domain" description="Helicase ATP-binding" evidence="11">
    <location>
        <begin position="349"/>
        <end position="553"/>
    </location>
</feature>
<dbReference type="PROSITE" id="PS00518">
    <property type="entry name" value="ZF_RING_1"/>
    <property type="match status" value="1"/>
</dbReference>
<evidence type="ECO:0000313" key="13">
    <source>
        <dbReference type="Proteomes" id="UP000803884"/>
    </source>
</evidence>
<feature type="compositionally biased region" description="Basic residues" evidence="9">
    <location>
        <begin position="59"/>
        <end position="68"/>
    </location>
</feature>
<dbReference type="Pfam" id="PF00271">
    <property type="entry name" value="Helicase_C"/>
    <property type="match status" value="1"/>
</dbReference>
<evidence type="ECO:0000256" key="9">
    <source>
        <dbReference type="SAM" id="MobiDB-lite"/>
    </source>
</evidence>
<feature type="region of interest" description="Disordered" evidence="9">
    <location>
        <begin position="1218"/>
        <end position="1246"/>
    </location>
</feature>
<reference evidence="12 13" key="1">
    <citation type="journal article" date="2020" name="Microbiol. Resour. Announc.">
        <title>Draft Genome Sequence of a Cladosporium Species Isolated from the Mesophotic Ascidian Didemnum maculosum.</title>
        <authorList>
            <person name="Gioti A."/>
            <person name="Siaperas R."/>
            <person name="Nikolaivits E."/>
            <person name="Le Goff G."/>
            <person name="Ouazzani J."/>
            <person name="Kotoulas G."/>
            <person name="Topakas E."/>
        </authorList>
    </citation>
    <scope>NUCLEOTIDE SEQUENCE [LARGE SCALE GENOMIC DNA]</scope>
    <source>
        <strain evidence="12 13">TM138-S3</strain>
    </source>
</reference>
<dbReference type="Pfam" id="PF26021">
    <property type="entry name" value="Ferritin_C144_05"/>
    <property type="match status" value="1"/>
</dbReference>
<dbReference type="InterPro" id="IPR017907">
    <property type="entry name" value="Znf_RING_CS"/>
</dbReference>
<proteinExistence type="predicted"/>
<evidence type="ECO:0000313" key="12">
    <source>
        <dbReference type="EMBL" id="KAL1588421.1"/>
    </source>
</evidence>
<dbReference type="InterPro" id="IPR052583">
    <property type="entry name" value="ATP-helicase/E3_Ub-Ligase"/>
</dbReference>
<keyword evidence="3 7" id="KW-0863">Zinc-finger</keyword>
<name>A0AB34KVW8_9PEZI</name>
<comment type="caution">
    <text evidence="12">The sequence shown here is derived from an EMBL/GenBank/DDBJ whole genome shotgun (WGS) entry which is preliminary data.</text>
</comment>
<keyword evidence="6" id="KW-0067">ATP-binding</keyword>
<dbReference type="SUPFAM" id="SSF57850">
    <property type="entry name" value="RING/U-box"/>
    <property type="match status" value="1"/>
</dbReference>
<gene>
    <name evidence="12" type="ORF">WHR41_02978</name>
</gene>
<dbReference type="PROSITE" id="PS50089">
    <property type="entry name" value="ZF_RING_2"/>
    <property type="match status" value="1"/>
</dbReference>
<feature type="compositionally biased region" description="Basic and acidic residues" evidence="9">
    <location>
        <begin position="755"/>
        <end position="764"/>
    </location>
</feature>
<dbReference type="GO" id="GO:0061630">
    <property type="term" value="F:ubiquitin protein ligase activity"/>
    <property type="evidence" value="ECO:0007669"/>
    <property type="project" value="TreeGrafter"/>
</dbReference>
<feature type="domain" description="RING-type" evidence="10">
    <location>
        <begin position="1161"/>
        <end position="1199"/>
    </location>
</feature>
<feature type="region of interest" description="Disordered" evidence="9">
    <location>
        <begin position="755"/>
        <end position="781"/>
    </location>
</feature>
<dbReference type="SMART" id="SM00487">
    <property type="entry name" value="DEXDc"/>
    <property type="match status" value="1"/>
</dbReference>
<keyword evidence="8" id="KW-0175">Coiled coil</keyword>
<keyword evidence="2" id="KW-0547">Nucleotide-binding</keyword>
<evidence type="ECO:0000259" key="10">
    <source>
        <dbReference type="PROSITE" id="PS50089"/>
    </source>
</evidence>
<dbReference type="GO" id="GO:0016787">
    <property type="term" value="F:hydrolase activity"/>
    <property type="evidence" value="ECO:0007669"/>
    <property type="project" value="UniProtKB-KW"/>
</dbReference>
<dbReference type="Gene3D" id="3.40.50.300">
    <property type="entry name" value="P-loop containing nucleotide triphosphate hydrolases"/>
    <property type="match status" value="1"/>
</dbReference>
<feature type="compositionally biased region" description="Basic and acidic residues" evidence="9">
    <location>
        <begin position="48"/>
        <end position="58"/>
    </location>
</feature>
<dbReference type="PANTHER" id="PTHR45865:SF1">
    <property type="entry name" value="E3 UBIQUITIN-PROTEIN LIGASE SHPRH"/>
    <property type="match status" value="1"/>
</dbReference>
<dbReference type="Gene3D" id="3.40.50.10810">
    <property type="entry name" value="Tandem AAA-ATPase domain"/>
    <property type="match status" value="1"/>
</dbReference>
<dbReference type="CDD" id="cd16449">
    <property type="entry name" value="RING-HC"/>
    <property type="match status" value="1"/>
</dbReference>
<sequence>MAPTNTRAVASVISTQVVTQDEKSILVEAGGFTPMRWFLERGAHHYQDAEKDGEEHHQPPRKRARISRPPKLQPSVQSPSNTIPLSRVTIDLHFPETLAMKTPRQEMLDEFLNFTEVDEVPVVVYGISEDELGVRMRLSHPDKKGAVLKADLGHIPSNVLSALQAITVSHRQRATSSATALKDYPASTTQCILKRSNGEFYNVVRLEASIAWRDGASAFPAGVPVGKARVYPDYDLKARLFPDTSRKEMDQSEPWTPRDFYDNVHVPDRKEHADLGDVLESQLYPFQERAVKWMLKREGVNVVDGGVITAATDDLEEFSPVNYEEVQDADGRTCYVNHLQATISRHKPESRNYRMSGGLLAEEMGLGKTVELMALISLHRRHDLPAGRIFDAMSETDVLPSKATLIVTPNSILPQWRSELARHAPRLKVMHYEGIPPATKKMDEGKILEDLTKNHDVILTTYQVLAREVHFAEDPPERSRRRERKFERKRSPLVQVQFWRVVMDEAQMIETSVTAAAKVARRLPRMHSWAVSGTPLRKDAQDLHGLLIFLRFKPLDDDVRLWSHLVTNHRHIFRDLFGAIALRHTKSHIRDELHLPPQKRVVITMPFTAVEHQHYNNIFSEMCEELGLQPDGSPNDGYWDPDNPGTVDGMRKWLIRLRQTCLHPQVGGRNRRALGRGQGQAPLRTVSEVLEAMIDQNETATRIEERAALQTQLQRAHVLGNNRDDQHRSEKALEIYKAAMEKSNTMVTEARQRLEAAKAEHDTSGHSSVSDSDESSAESTPLLGSLRNSLRTALELQHVCLFFAATAYYQIKVNETLTKPDSEEFRRLEEQEVDLYERAKLVRREILRDASRKAEGLMRKMKDLASSKRYTIIPEINDLKDRGGIENRRIIEKSDDLFDVIREQGPIIVQWRAKMAEFLLKPLVDEDEDGNEITGEEYEQSTKQQDELYVYFDAYKAVQADLNTFITGQDAALIDYEVRTSIRLAKRTLDPEDVDELLAPCNAPEKILELFEIRNKFRSRKEEVGSVRGLIQESRALESSMQWQNSTTRAETEAMILQQHIKALQAVFNSYTKALEGLEKEVDLFRSTQNQRLEFYRQLQEVSDAVAPYKEQLDEQLDLQALELIMAKEEQQNTSLSQLKTKHRFLMHLRDETGSQGPRICVICQCTFENGVLTVCGHQYCKECIGHWWRAHRTCPVCKRGLALVDFHNITYKPQELRAKEETSGTSSSPGRDRTASNNESPAGSSAIYSEVDSKLMDEVKAIDLPASFGTKIDTLGRHLLWIRENDPGAKAIVFSQYRDFLDVLGRAFTTYKIGYSRLGRAGAVEKFRHDPSIDCLLLDAKTDSSGLTLVNATHVFVCEPLIQTAVELQAVARVHRIGQTRQTTVWMYLINDTVEESIYEISVARRLAHVQSRQRGAKSRSATPGPLGEMAIEAADTEEMQSAPIQKLLMGGKAGGELVGKDDLWGCLFGKAGKSSVKLDEETESDLARNLRGHAAEMRRMEG</sequence>
<accession>A0AB34KVW8</accession>
<evidence type="ECO:0000256" key="7">
    <source>
        <dbReference type="PROSITE-ProRule" id="PRU00175"/>
    </source>
</evidence>
<evidence type="ECO:0000259" key="11">
    <source>
        <dbReference type="PROSITE" id="PS51192"/>
    </source>
</evidence>
<keyword evidence="1" id="KW-0479">Metal-binding</keyword>
<organism evidence="12 13">
    <name type="scientific">Cladosporium halotolerans</name>
    <dbReference type="NCBI Taxonomy" id="1052096"/>
    <lineage>
        <taxon>Eukaryota</taxon>
        <taxon>Fungi</taxon>
        <taxon>Dikarya</taxon>
        <taxon>Ascomycota</taxon>
        <taxon>Pezizomycotina</taxon>
        <taxon>Dothideomycetes</taxon>
        <taxon>Dothideomycetidae</taxon>
        <taxon>Cladosporiales</taxon>
        <taxon>Cladosporiaceae</taxon>
        <taxon>Cladosporium</taxon>
    </lineage>
</organism>
<dbReference type="InterPro" id="IPR059033">
    <property type="entry name" value="C144_05_dom"/>
</dbReference>
<dbReference type="CDD" id="cd18070">
    <property type="entry name" value="DEXQc_SHPRH"/>
    <property type="match status" value="1"/>
</dbReference>
<evidence type="ECO:0000256" key="1">
    <source>
        <dbReference type="ARBA" id="ARBA00022723"/>
    </source>
</evidence>
<dbReference type="InterPro" id="IPR027417">
    <property type="entry name" value="P-loop_NTPase"/>
</dbReference>
<dbReference type="GO" id="GO:0000209">
    <property type="term" value="P:protein polyubiquitination"/>
    <property type="evidence" value="ECO:0007669"/>
    <property type="project" value="TreeGrafter"/>
</dbReference>
<feature type="compositionally biased region" description="Polar residues" evidence="9">
    <location>
        <begin position="1224"/>
        <end position="1246"/>
    </location>
</feature>
<keyword evidence="13" id="KW-1185">Reference proteome</keyword>